<feature type="domain" description="SEA" evidence="3">
    <location>
        <begin position="6317"/>
        <end position="6438"/>
    </location>
</feature>
<protein>
    <submittedName>
        <fullName evidence="5">Mucin-16</fullName>
    </submittedName>
</protein>
<feature type="compositionally biased region" description="Low complexity" evidence="1">
    <location>
        <begin position="1475"/>
        <end position="1494"/>
    </location>
</feature>
<feature type="region of interest" description="Disordered" evidence="1">
    <location>
        <begin position="4491"/>
        <end position="4550"/>
    </location>
</feature>
<feature type="compositionally biased region" description="Low complexity" evidence="1">
    <location>
        <begin position="3700"/>
        <end position="3724"/>
    </location>
</feature>
<feature type="compositionally biased region" description="Low complexity" evidence="1">
    <location>
        <begin position="1884"/>
        <end position="1894"/>
    </location>
</feature>
<feature type="region of interest" description="Disordered" evidence="1">
    <location>
        <begin position="378"/>
        <end position="702"/>
    </location>
</feature>
<feature type="domain" description="SEA" evidence="3">
    <location>
        <begin position="6160"/>
        <end position="6281"/>
    </location>
</feature>
<dbReference type="Gene3D" id="3.30.70.960">
    <property type="entry name" value="SEA domain"/>
    <property type="match status" value="16"/>
</dbReference>
<feature type="compositionally biased region" description="Polar residues" evidence="1">
    <location>
        <begin position="1159"/>
        <end position="1190"/>
    </location>
</feature>
<feature type="compositionally biased region" description="Low complexity" evidence="1">
    <location>
        <begin position="3282"/>
        <end position="3310"/>
    </location>
</feature>
<feature type="compositionally biased region" description="Polar residues" evidence="1">
    <location>
        <begin position="2423"/>
        <end position="2447"/>
    </location>
</feature>
<feature type="region of interest" description="Disordered" evidence="1">
    <location>
        <begin position="1819"/>
        <end position="1903"/>
    </location>
</feature>
<dbReference type="FunFam" id="3.30.70.960:FF:000003">
    <property type="entry name" value="MUC16 isoform 1"/>
    <property type="match status" value="14"/>
</dbReference>
<feature type="compositionally biased region" description="Low complexity" evidence="1">
    <location>
        <begin position="1355"/>
        <end position="1368"/>
    </location>
</feature>
<feature type="compositionally biased region" description="Polar residues" evidence="1">
    <location>
        <begin position="3809"/>
        <end position="3818"/>
    </location>
</feature>
<feature type="compositionally biased region" description="Polar residues" evidence="1">
    <location>
        <begin position="2683"/>
        <end position="2699"/>
    </location>
</feature>
<feature type="compositionally biased region" description="Polar residues" evidence="1">
    <location>
        <begin position="217"/>
        <end position="228"/>
    </location>
</feature>
<feature type="compositionally biased region" description="Low complexity" evidence="1">
    <location>
        <begin position="3611"/>
        <end position="3634"/>
    </location>
</feature>
<feature type="compositionally biased region" description="Polar residues" evidence="1">
    <location>
        <begin position="162"/>
        <end position="195"/>
    </location>
</feature>
<feature type="compositionally biased region" description="Polar residues" evidence="1">
    <location>
        <begin position="3145"/>
        <end position="3158"/>
    </location>
</feature>
<feature type="compositionally biased region" description="Polar residues" evidence="1">
    <location>
        <begin position="4491"/>
        <end position="4531"/>
    </location>
</feature>
<feature type="region of interest" description="Disordered" evidence="1">
    <location>
        <begin position="3700"/>
        <end position="3761"/>
    </location>
</feature>
<feature type="domain" description="SEA" evidence="3">
    <location>
        <begin position="5561"/>
        <end position="5682"/>
    </location>
</feature>
<feature type="region of interest" description="Disordered" evidence="1">
    <location>
        <begin position="3181"/>
        <end position="3212"/>
    </location>
</feature>
<feature type="compositionally biased region" description="Low complexity" evidence="1">
    <location>
        <begin position="571"/>
        <end position="592"/>
    </location>
</feature>
<feature type="compositionally biased region" description="Polar residues" evidence="1">
    <location>
        <begin position="4655"/>
        <end position="4668"/>
    </location>
</feature>
<feature type="compositionally biased region" description="Low complexity" evidence="1">
    <location>
        <begin position="3828"/>
        <end position="3848"/>
    </location>
</feature>
<feature type="compositionally biased region" description="Polar residues" evidence="1">
    <location>
        <begin position="1583"/>
        <end position="1621"/>
    </location>
</feature>
<feature type="region of interest" description="Disordered" evidence="1">
    <location>
        <begin position="5440"/>
        <end position="5464"/>
    </location>
</feature>
<feature type="compositionally biased region" description="Polar residues" evidence="1">
    <location>
        <begin position="1642"/>
        <end position="1653"/>
    </location>
</feature>
<feature type="compositionally biased region" description="Polar residues" evidence="1">
    <location>
        <begin position="4762"/>
        <end position="4778"/>
    </location>
</feature>
<feature type="compositionally biased region" description="Polar residues" evidence="1">
    <location>
        <begin position="3187"/>
        <end position="3209"/>
    </location>
</feature>
<feature type="domain" description="SEA" evidence="3">
    <location>
        <begin position="6882"/>
        <end position="7003"/>
    </location>
</feature>
<feature type="compositionally biased region" description="Low complexity" evidence="1">
    <location>
        <begin position="3962"/>
        <end position="3972"/>
    </location>
</feature>
<feature type="compositionally biased region" description="Low complexity" evidence="1">
    <location>
        <begin position="330"/>
        <end position="351"/>
    </location>
</feature>
<feature type="compositionally biased region" description="Polar residues" evidence="1">
    <location>
        <begin position="81"/>
        <end position="103"/>
    </location>
</feature>
<feature type="compositionally biased region" description="Polar residues" evidence="1">
    <location>
        <begin position="3903"/>
        <end position="3924"/>
    </location>
</feature>
<dbReference type="Pfam" id="PF01390">
    <property type="entry name" value="SEA"/>
    <property type="match status" value="16"/>
</dbReference>
<feature type="region of interest" description="Disordered" evidence="1">
    <location>
        <begin position="3790"/>
        <end position="3858"/>
    </location>
</feature>
<feature type="compositionally biased region" description="Polar residues" evidence="1">
    <location>
        <begin position="2273"/>
        <end position="2328"/>
    </location>
</feature>
<feature type="compositionally biased region" description="Polar residues" evidence="1">
    <location>
        <begin position="5440"/>
        <end position="5456"/>
    </location>
</feature>
<feature type="compositionally biased region" description="Low complexity" evidence="1">
    <location>
        <begin position="2166"/>
        <end position="2182"/>
    </location>
</feature>
<feature type="region of interest" description="Disordered" evidence="1">
    <location>
        <begin position="2676"/>
        <end position="2699"/>
    </location>
</feature>
<feature type="compositionally biased region" description="Low complexity" evidence="1">
    <location>
        <begin position="2584"/>
        <end position="2607"/>
    </location>
</feature>
<feature type="compositionally biased region" description="Polar residues" evidence="1">
    <location>
        <begin position="3973"/>
        <end position="4003"/>
    </location>
</feature>
<feature type="region of interest" description="Disordered" evidence="1">
    <location>
        <begin position="4464"/>
        <end position="4483"/>
    </location>
</feature>
<feature type="compositionally biased region" description="Basic and acidic residues" evidence="1">
    <location>
        <begin position="4046"/>
        <end position="4060"/>
    </location>
</feature>
<feature type="compositionally biased region" description="Polar residues" evidence="1">
    <location>
        <begin position="9"/>
        <end position="46"/>
    </location>
</feature>
<feature type="compositionally biased region" description="Low complexity" evidence="1">
    <location>
        <begin position="4341"/>
        <end position="4401"/>
    </location>
</feature>
<feature type="compositionally biased region" description="Polar residues" evidence="1">
    <location>
        <begin position="2465"/>
        <end position="2486"/>
    </location>
</feature>
<feature type="compositionally biased region" description="Polar residues" evidence="1">
    <location>
        <begin position="1679"/>
        <end position="1693"/>
    </location>
</feature>
<keyword evidence="2" id="KW-1133">Transmembrane helix</keyword>
<dbReference type="InterPro" id="IPR036364">
    <property type="entry name" value="SEA_dom_sf"/>
</dbReference>
<feature type="region of interest" description="Disordered" evidence="1">
    <location>
        <begin position="5685"/>
        <end position="5709"/>
    </location>
</feature>
<dbReference type="FunCoup" id="A0A1S3GL38">
    <property type="interactions" value="2"/>
</dbReference>
<feature type="compositionally biased region" description="Polar residues" evidence="1">
    <location>
        <begin position="1013"/>
        <end position="1026"/>
    </location>
</feature>
<feature type="compositionally biased region" description="Polar residues" evidence="1">
    <location>
        <begin position="617"/>
        <end position="656"/>
    </location>
</feature>
<reference evidence="5" key="1">
    <citation type="submission" date="2025-08" db="UniProtKB">
        <authorList>
            <consortium name="RefSeq"/>
        </authorList>
    </citation>
    <scope>IDENTIFICATION</scope>
    <source>
        <tissue evidence="5">Kidney</tissue>
    </source>
</reference>
<dbReference type="Proteomes" id="UP000081671">
    <property type="component" value="Unplaced"/>
</dbReference>
<feature type="compositionally biased region" description="Low complexity" evidence="1">
    <location>
        <begin position="5491"/>
        <end position="5509"/>
    </location>
</feature>
<keyword evidence="2" id="KW-0472">Membrane</keyword>
<sequence>MASAPSALPTASQTLPHSHNTLQSTSSPEVLSSTPTPAGPHLSSTGAIKPVSSTASPSPAPSSPASITPLLTSTLHDTTEQMDTGSTPVSTLTPSHTTGGQDTSVTSWISTGFHTNLTSLVTSVSNVEDSTSVPQTLPSNVTTSDLRETTTELRMHISTGDSTIATKTPTSAQTTEKFTQTASSRTTALTYSSKPGHTRSALDTTAGTSNATTSSSPEQSSTDFTSAPTQPPNLAPSTVSAHRTTGVEITSMSSSPYKTASAEITTTVYTRNPAVASQSTEAWDTSAMAPAPSTLPTASQTLPHSHSTLQSSSSPEVLSSTQTPVVPYLSSTPTGTKAAPSPAPSSPVTTTPLLTFTLQENTQLMDTVSTPVSTLIPSLSDATTRSSPEPSSAGFSFIPMLSSSLPPSTASPQTPTDSSSVPKTIFTVSGSSELPETPEERMPTTTAVTRVSTQIPTFSQTREMFTKTTSSSTLEDTTQEFAETTAEMSTPSTTGDTRGSTPAHSSAKTTEMDTQTASSRTQALTYTSTTEELSSALDTTAGISEDTTSSSPKLSSAGFFSSTPRLPPSLAPSTASPQTSTDSSSASRSKLTMSGTSELPETPAEDRTPSPAEITRDSTQIPTSSQTREMVTQTASSWTTALTHTSTSEEPSSVMDTTAGIYDATTSSSPELSTEGFSSAPRLSPTFAPSTVSDHTPTGRENSLISLSSYTTAPTEITSTVQNQGLVSASHSNQTQDSSSMAPAPSTLPTASQTPPHSHRTLQSSSSPEVLSSTQTPAGPQLSSIGVLTSSKPTASLSAHSSAPSITPLLTSTLHDTTEQMDTGSTPVSNLTSTQTTSGQDISATSWVSSGLHTSPTSSDTAVSTVEHSTSIPQTHFTISATSESPETTPEMRTSSTTGDTRGTTPGQSSAKTTEMDTQTDFSQTQTLSHSSTPAQPSSALDTTAGLSDTTTSFSPELPSSGFFSSTPLLPLSLAPSIALPQTPTDFSSVPQTMLTMSTSSGIPETPAEERTPSTSEVTRVSTQIPTSSQTTEISKTTSSSTLELIHSITPAQPSSALDTTAGHSDAATSSSSEHFRADFSVPTLSASLAPYTDSAQRTTSVKITSVPSSPYKTASAEITNTVHTQNSAAASHSSSPWDMLATAPATSTLPTASQTLPHSYTTLQSSSTPEVRSSTPTPDGPHLSSTGVLTPSKPTASLSAPSSAPSITPLLTSTLHDTTEQMDTGSTPVSNLTPSQTSGQDISATSWVSSGLHTSPTSSDTAVSTVEDTSSMPQTHFTLSATSKFPETTAEERMLSTTRVSTVSTQTPTSSQTREMATQTASSWTTALTHSSTPEEPSSHMDTIAGLSDTTTNSSPEQSSEGSVSSPPMLPPSLTPSTVSAHRTTEWEKSMISSSSYMPTFAEITTTIPTELPASASHSTHAWDTSATASATSPFPSASQTWPHSHSTLQSGSSPDVLSSTETPADPHLSGSGPLTPASSTASPSPAPSSSASITSLLTSTLQEITQLMDTRSTPASTLTPSQTTSGQHISATSQVSSGLHTSPTPSDTAVSTVEHSSSTLQTHFTISATSEFAETTAGMRTHSNTGDTTDSTPARSSAKTTEMDTQTASSRTQTPTYTSALEEPSSALDTTADLSKDTTRSSPELSSAGFFSSTPRLPPSLAPSTASPQTSTDSSSVLKTYFTTSASSELPETTAEERMPSTTEITRVSTQIPTSFQTREMFTETTSSSTLELTRSSTPTQPSSALATSAGLTGATTSSFLEFSSASFVSSAPALPPSHTPSTISAHLPTGMEITTVPSSSYKKTSAEITTIHQKQTLASAAHGTQAQDTPATAPTTSILPTASQTRPHSHTTLQSTSSPQVLPSTQSRPVPYLSSTGAFIPTGTTASHSPSPSSPAPITPLLTSTLQEKTQLMDTGSTPVSTLTPSQTARGQDTPATSGIHTSPAASDTAVTTVEDSTSVPQTHFTLLVSSEVPLTTAKERPPSSPGVITASTQIPSFSQTREMATQTESSWTTALTHTSTPEEPSSSMDITAGLSDATTSSFPELSSTGFFSAPKLPPSLTPSTVMTHRTTEMEKSVVSSSSYMPAFPEITTTMPIQLLASASNSTRAWDSSTTASATKNLPTAAQTLPHSHSTLQSSSFPDVLTSTPTPAGPHLSSTGVLTPGSSTASASPAPSSPVSITSLLTSALQKTMQWMDAGSTYVSTLTSTQTTGGQDVSTNTWASLGLHSNPTSSDTAESTVEHSSSIPQIQFTLSATSEPPEITAEERMLSTTGVSTVSTQMPTSSQTREMATQTASSWTTALTHTSTPEEPSSNMDTTAGLSDATTSSSPEQSNSPSPAPSSPETITPLLTSTLHDTTQGMHTGPTPVSTLTKRQMTNGQNISSASWISSGLHKSPASSDSTVSTLEHSSSVPKIHFTPSASSELPVTTTEERTPSTPGVITVSTQIPTSTKTREMATQTASSWTTALTQTSTPEEPSSNMDTIAGLSDATTSSSPAQSSTGFFSAPTLPPSIPPSTVMAHRTTEWVKSVISSSSYMPALAETTTTISTQFPASASHSTHAWDTAAMASATSILPTASQTLPHSHSTLQSSSSPEVLSSTPTPAVSHLSSTLVGPTDSPSPAPSSPGTITPLLTSTLHDTTQGMHTGPTPVSTLTKRQMTNGQNISSASWISSGLHKSPASSDTTVSTLEDSSSVPKIHFTPLASSELPVTTTEERMPSTPGVITVSTQIPTSSQTREMATQTASSGTATLTHISTPEEPSSALVTTGGLSDATTSSSLELSSADFSSAPMLPPSLTLSTVTTHRTTGLEITSISSSPYKTASAEITTTVHTRIPASASHSTGTWDSSALAPATSILPTASQTLPHSHSTLQSSSSPEVLSSTQTPAGPHLTSTELLTPASPTASTSPAPSSPESMNPLLTSTLYDNRKDMETGSTPTREMATQTASSWTTALTHTSTPEEPSSHMDTTAGLSDATTSSSPEQSSTGFSSAPTLPPSIPPSTVMTRRTTEWEITTTIPTELSESASHSTHVWDTSAMASATSIIPTASQTLAHSLNTLQSSSSLEVLSSTQTPAGPHLSSTGQDISATSWVSSGLHTSPTYSDTAVSTLEDSSSVHKIHFTTAASSELPVTTAEKRMPSTPGVSTVSTQIPTSSQTRVMATQTASSWTTELIHISTPEEPSSHMDTTAGLSDAATSSSPELSTAGSVSSALTLPPSLTLSTVSAHRTTGVEIASLSSTPYKTASAEITTTIYTQIPESASHSAHAWDMSAKAPATSILPTTSHTLPHSHSTLQSSSSPAVLSSTQTAPVPHLSSTITLTTSGPTASTSPAPSSPAYITQLLTSTLHDTTQGMDTGSTPVSTWTASHTRNGQHISDTSWVSSGLRTSPTSSDTAVTTVEYSSSVPQTYFTTSASSELPVTTAEERMPSTTGVITVSTQIPTSTKTREMATQTASSWTTALTHSSTPEEPSSNMDTTAGIYDASTILFPEQSSAGFFSSAPTLPPSIPPSTVMAHRTTEWEKSVISSSSYMPALAEITTTISTQLLASASHSTHAWDTSALASATSILPTASQTLPHSHSTLQSSSSPEVLSSTQTPAGPHLSSTWTLTPAGPTASPSPASASPSSFTPFISTLQDTTRGMDTESTPFTPQSVSVQETSSLSSLPFLSSSSSFSVTSSQNLSPLSSSASSLLTSGLSKTTHISNRSPTWAASSPPSLTTSALETPAPSDVTTGTEKPQSSSHPAVSKVPTRHSEGALSSRLPISWESPTTAYAVGSSARVWEVWKATPVSDHEAPTGVTTEPFEEASMSTEPSSAPRTPLPPSLESTPALQTSQQASTSSTPTSASGWTPVSQSTVMSRPSVPHFYTPPSVMVPSGVTSSPPPSQSTVSASQSVHVPRTNLMPSESTGPNPSTPLSENTMSFVTPGVPQASLASPSASPYSRMESSPGQALPSAIAENWPSSASVPASSSDLSTPASPTSPTLHAMTSSPATTNMADTSLATEGHPVTPKPDEDTLEHNTKMPNKAEHKGTRRPGTDALTSPAHPKELSEGETGRRETTPTTPEATPTAPETTPVTPEITPTPTETTPAAPGARPTMPKTVPMTPEATPTAPEATPTPPDSSSRTPETTPTMLEATPTTPKSVPTMPEITPTTPETMPAMPHTTPMTLETTPTMPEITPMMPETTPAMLKTTPTMSEITPMVPETIPTMPETTPTAPKTTPMMPETTPTTPETMPTTPETMSALSDTTPMMLEAMPTKPGFTPTTPEATPMMPETMPTAPKTTPMMSETTPTAPKTTPMMPETTPTTPETMPTTPETMSALSDTTPMIPEATPTKPGVTPTTPETTPMMPETTPMMPETTPTTPETMPTTPETMSALSDTTPMMPETTPTKPGVMPTTPETMPMMPKTTPMMLETTSVIDESTLRVSAPPVLRTPGQMASTSTASTTTPAISEVTDLSILRSTTESRPAGPAPSIFPDVPELETSQPINTWADTNMPNDSPNTAGVTDSPVTHSGPQTSNSAATPTVSSAGPRWATSVGMGAETTHPDIPTVMISSAESGTMVTHPTDTQTPVSRTISTLTHGVWDTTTLFMDTRTEAKASSAIPTSVAISPDTPELVTSALTGFEADTRTTSSTPTPSARESESPASGATAPGTQVAATSSNPTVSPGVAGLVTSQVTHPELEMATTTALTLTVLPGASEMVTALTTHSETHTRQSPTWIVSSGPLETTTSQVTSHPGSQASSAIPVITRESYSTASFITQPSEASPAVATTSPSLPHRESDASPSTVTSISEEASSVPVTRISPGEPDTGTSLEAISTGNPTTTASSITPTGGQASTAIPTLTVFPEVSATATLAITSSKEVTSPPMPTLAVSPSESNATASLITSVGAQTNSAIPTLTVPPKVSEMATTLVTSSGTEASSFPTGTFPSGPSETTESRWVTHLGPEASSAVPTVTVPSTMQNTTTSLVTRSTETSSAALGMSSSLSHSESDTPTTKPPLTPFPVESETTTLLVTQTISVIPTLTVSPSVTEKITSVVSGPGAKMSTVTLMPTVSPPQSETTAMWVVTHPESQASSSAPSQSIPPERTNTWTTHLTETSPIISRTTPYFSHSGSDTPPSMTTSPGMDTSSDVSPKAPGVVTLLITSSRAVTSLSTSSLTLPSAVTETTASSVTPTEAQTGWIRYHTHNGYQFWNRNKFSHSDNYLTGSTTSLITHPSETSSIVTPTAPHFSHSSLLTTTSVATSSGTEATSGTPTMSSSSEEPDRLTSQVLTTSGQSTSMPAPTMTLSTSQSETTNLSTASPRAVSTSSKFPSLSMFPHTSETTASLPITPWAKVSTAIPTQTVPPGGPETATSVLTTETSRIDRGSTVSPHVPTPTTSLSTHPGSEVSTGLPSVTMSPGLSQTTGLWVTSPLAETSSEVLTMAFSLHVPSITSESNTVTSWTPETSPVTTVRTPDFSKMTTGPMMIHTLSETSTLPATSHEEGSSPSTIQKTTTSETTNSATTGSRPTVARTTSTPIGPLSGSPFVPLTTTAMTILTSEMVTSRTSKNNYLLTVVPDLVPFTLNFTITNLGFEKNMEHPGSWKFNTTERVLQYLLKPLLKNSSLGSLYSGCRLVSLRPEKNGAATRVNAICTHHPGPAGFRLDRKKLYWELSQLTYGITQLGPYTLDTDSLYVNGFTHQSSALTTSPPGTSTAPPGTSGTPSSFPSLSTTAPGLFPFTLNFTIVNLQYTPDMKHPGSAKFNTTEVILQRMLGPVFANTNIGPQFSGCQLTSLRPEKDGSATTVNMICTLRSKPASTGLDRERLYWELSHETKGISRLDTYTLDRNSLYVNGYNHRHRVLTSTPSTAIASTLMPTTSATTALGPTATGPNLVPFTLNFTITNLEYEQDMGHPGTGKFNVTEGILQRLLRPLFEKTSVGPLYSECRLDLLRSEKEGAATGVDAICTYHPYPMGPGLDRERLYKELSQLTLGISQLGPYSLDQDSLYVNGFTLHSLPSTPRSEFPRVQTSSRCLSPNPTAAAGPILVPFTLNFTITNLKYEENMGHPGSGKFNVTQRILQRLLRPLFKKTSIGPLYSDCRLDQLRSEKEGAATGVDAICTHLPDTMGPGLDRKQLYRELSQLTFGISQLGPYSLDQDSFYVNGYTLHTLPSTPRIAGPILVPFTLNFTITNLEYEKDMGHPGSWKFNVTERILQRLLRPLFKKTSVGPLYSDCRLDQLRSEKEGAATGVDAICTHRPYPKGPGLDREWLYRELSQLTLGISQLGSYSLDKDSLYVNGYTLHSLPSTPRKEKPCSGVQSTNKLMVSSPNPTAAAAPMLVPFTLNFTITNLKYEENMGHPGSGKFNVTQRILQRLLRPLFKKTSVGPLYSDCRLDQLRSEKEGTATGVDAICTYRPKPTGPGLDREQLYRELSQLTLGITQLGPYSLDQDSLYVNGYTLHSLPSTPSKSPPQILNNIEEKPCSGAQNKNKLMVSSLNPTAAAAPMVVPFTLNFTITNLKYEENMGHPGSGKFNVTERILQRLVRAPSTVHCTVHTAMTTPAMPNPLHSDPCSRKPVLGPSTLIADWTSSAAAPMVVPFTLNFTITNLKYEENMGHPGSGKFNVTERILQRLLRPLFKKTSVGPLYSDCRLDHLRSKQDGTATGVDAICTLRPDPTGPGLDREQLYKELSQLTLGISQLGHYSLDQDSLYVNGFTLHSLPSTSSMTIMSSAMPGPSFSPTAAGPMLVPFTLNFTITNLGYKEEMGHPGSQKFNVTERILQRLLRPLFKKTSVGPLYFDCRLDLLRPEKKGTATAVDAICSHSPDTTGPGLERERLYRELSQLTTRVTQLGSFTLDPDSLYVNGYTHQAAVTTPSSKPCLSPVSITGLTQCGFSFFSSAAATGPVLLSFTLNFTITNLRYKEDMQEPGSGKFNTTERVLQGLLGRLFHNTSVGPLFSGCRLDLLRSEKKGAATRVDAICSHHPNPTGPGLDRERLYRELSQMTLGITQLGPYSLDQDSLYVNGYTLHSLPSTPRTSMVVTVSPARSTSASHPTAVSPALVPFTLNFTITNLQYKEDLGQPGSAKFNTTERILQRLLRSMFKKTTIGPLYSDCRLDLLRPKNEGTATGVDAICTQHSDPTGLRLDRERLYRELSQLTLGVTQLGTYSLDQNSLYVNGEQCLLSIPALYTTHPPTTKAAFLPSTPSKSSSPSPAATGPVLLSFTLNFTITNLRYQEDMQEPGSGKFNTTERVLQGLLGPLFHNTSVGPLFSGCRLNLLRSEKEGAATGVDAICSHHPNPTGPGLDRERLYRELSQMTLGITQLGPYSLDQDSLYVNGEQRPSVLGCVRVLGLPFVPPVPSFPPPHPLFSLPAVSPALVPFTLNFTITNLQYKEDLGQPGSAKFNTTERILQRLLGPLFHNTSVGPLFSGCRLDLLRSEKEGSATGVDAICTHRPNPTGPGLDREQLYREFSQLTLGITQLGPYSLDQDSLYVNGFSLGAAVPTTTTGEISEELFTVNFTIANLRYSADMGHPDSVKFNITDALMVHLLSPLFQKSSLGPRYTGCRVTTLRSVNNGAQTQVDMVCAYRKAPGSLELPAKLVFQELSWHTRGITRLGPYLLDKDSLYLNGYNEPGPDKPPTTLEPATTILPSPATSVQPESTTATSSSLTTFTLNFTITNLPFSEDLSTGSTMFNATERILQRLLESLFWNSSLGPVYSHCRLNALRPEKDGAATSVNAICAYHHDPVGPGLNIQQLYQELSQMTHNATQLGSYTLDQHSLHVNGYTQQVTIIASVEMPTGSPSSENFHLNFTITNLPYSQDIAQPGTALHRHSKRSIEHALNAVFRNSSIKSYFSDCQVLAFRPVSHSNHTGVDSLCGFSPLARKVYRVAIYEEFLRMTQNGTQLQNFTLDRNSILVDGYSAIRNDLVTKQAGLPFWAIILICLAGLLGLISCLICCFLVTICRRKREGDYQVQRHRLGYYLPHLDLRKLQ</sequence>
<accession>A0A1S3GL38</accession>
<feature type="domain" description="SEA" evidence="3">
    <location>
        <begin position="6026"/>
        <end position="6147"/>
    </location>
</feature>
<feature type="region of interest" description="Disordered" evidence="1">
    <location>
        <begin position="2864"/>
        <end position="3012"/>
    </location>
</feature>
<feature type="compositionally biased region" description="Polar residues" evidence="1">
    <location>
        <begin position="5107"/>
        <end position="5135"/>
    </location>
</feature>
<feature type="compositionally biased region" description="Polar residues" evidence="1">
    <location>
        <begin position="1222"/>
        <end position="1265"/>
    </location>
</feature>
<feature type="compositionally biased region" description="Low complexity" evidence="1">
    <location>
        <begin position="1725"/>
        <end position="1751"/>
    </location>
</feature>
<feature type="compositionally biased region" description="Polar residues" evidence="1">
    <location>
        <begin position="3731"/>
        <end position="3745"/>
    </location>
</feature>
<dbReference type="InterPro" id="IPR000082">
    <property type="entry name" value="SEA_dom"/>
</dbReference>
<feature type="region of interest" description="Disordered" evidence="1">
    <location>
        <begin position="1772"/>
        <end position="1792"/>
    </location>
</feature>
<feature type="compositionally biased region" description="Polar residues" evidence="1">
    <location>
        <begin position="2400"/>
        <end position="2416"/>
    </location>
</feature>
<feature type="region of interest" description="Disordered" evidence="1">
    <location>
        <begin position="5363"/>
        <end position="5397"/>
    </location>
</feature>
<proteinExistence type="predicted"/>
<feature type="compositionally biased region" description="Low complexity" evidence="1">
    <location>
        <begin position="52"/>
        <end position="75"/>
    </location>
</feature>
<dbReference type="PANTHER" id="PTHR14672:SF1">
    <property type="entry name" value="MUCIN-16"/>
    <property type="match status" value="1"/>
</dbReference>
<feature type="region of interest" description="Disordered" evidence="1">
    <location>
        <begin position="2130"/>
        <end position="2182"/>
    </location>
</feature>
<feature type="compositionally biased region" description="Polar residues" evidence="1">
    <location>
        <begin position="2937"/>
        <end position="2996"/>
    </location>
</feature>
<feature type="domain" description="SEA" evidence="3">
    <location>
        <begin position="6573"/>
        <end position="6694"/>
    </location>
</feature>
<feature type="compositionally biased region" description="Polar residues" evidence="1">
    <location>
        <begin position="727"/>
        <end position="756"/>
    </location>
</feature>
<feature type="compositionally biased region" description="Low complexity" evidence="1">
    <location>
        <begin position="1424"/>
        <end position="1440"/>
    </location>
</feature>
<feature type="region of interest" description="Disordered" evidence="1">
    <location>
        <begin position="3133"/>
        <end position="3158"/>
    </location>
</feature>
<feature type="compositionally biased region" description="Basic and acidic residues" evidence="1">
    <location>
        <begin position="4012"/>
        <end position="4031"/>
    </location>
</feature>
<feature type="compositionally biased region" description="Low complexity" evidence="1">
    <location>
        <begin position="1191"/>
        <end position="1216"/>
    </location>
</feature>
<feature type="compositionally biased region" description="Polar residues" evidence="1">
    <location>
        <begin position="2130"/>
        <end position="2164"/>
    </location>
</feature>
<feature type="region of interest" description="Disordered" evidence="1">
    <location>
        <begin position="997"/>
        <end position="1040"/>
    </location>
</feature>
<feature type="compositionally biased region" description="Low complexity" evidence="1">
    <location>
        <begin position="4106"/>
        <end position="4148"/>
    </location>
</feature>
<feature type="region of interest" description="Disordered" evidence="1">
    <location>
        <begin position="2272"/>
        <end position="2352"/>
    </location>
</feature>
<evidence type="ECO:0000313" key="5">
    <source>
        <dbReference type="RefSeq" id="XP_012888954.1"/>
    </source>
</evidence>
<feature type="region of interest" description="Disordered" evidence="1">
    <location>
        <begin position="727"/>
        <end position="787"/>
    </location>
</feature>
<dbReference type="SUPFAM" id="SSF82671">
    <property type="entry name" value="SEA domain"/>
    <property type="match status" value="16"/>
</dbReference>
<feature type="domain" description="SEA" evidence="3">
    <location>
        <begin position="5873"/>
        <end position="5994"/>
    </location>
</feature>
<feature type="compositionally biased region" description="Polar residues" evidence="1">
    <location>
        <begin position="1840"/>
        <end position="1880"/>
    </location>
</feature>
<feature type="region of interest" description="Disordered" evidence="1">
    <location>
        <begin position="1581"/>
        <end position="1751"/>
    </location>
</feature>
<feature type="region of interest" description="Disordered" evidence="1">
    <location>
        <begin position="3282"/>
        <end position="3338"/>
    </location>
</feature>
<feature type="region of interest" description="Disordered" evidence="1">
    <location>
        <begin position="1052"/>
        <end position="1076"/>
    </location>
</feature>
<feature type="compositionally biased region" description="Low complexity" evidence="1">
    <location>
        <begin position="204"/>
        <end position="216"/>
    </location>
</feature>
<dbReference type="STRING" id="10020.ENSDORP00000025974"/>
<feature type="domain" description="SEA" evidence="3">
    <location>
        <begin position="5717"/>
        <end position="5838"/>
    </location>
</feature>
<feature type="region of interest" description="Disordered" evidence="1">
    <location>
        <begin position="4919"/>
        <end position="4940"/>
    </location>
</feature>
<feature type="region of interest" description="Disordered" evidence="1">
    <location>
        <begin position="3576"/>
        <end position="3634"/>
    </location>
</feature>
<feature type="region of interest" description="Disordered" evidence="1">
    <location>
        <begin position="1514"/>
        <end position="1563"/>
    </location>
</feature>
<feature type="compositionally biased region" description="Low complexity" evidence="1">
    <location>
        <begin position="523"/>
        <end position="540"/>
    </location>
</feature>
<dbReference type="KEGG" id="dord:105998711"/>
<feature type="region of interest" description="Disordered" evidence="1">
    <location>
        <begin position="1149"/>
        <end position="1265"/>
    </location>
</feature>
<keyword evidence="4" id="KW-1185">Reference proteome</keyword>
<feature type="region of interest" description="Disordered" evidence="1">
    <location>
        <begin position="162"/>
        <end position="241"/>
    </location>
</feature>
<feature type="compositionally biased region" description="Polar residues" evidence="1">
    <location>
        <begin position="774"/>
        <end position="787"/>
    </location>
</feature>
<feature type="compositionally biased region" description="Low complexity" evidence="1">
    <location>
        <begin position="2867"/>
        <end position="2889"/>
    </location>
</feature>
<name>A0A1S3GL38_DIPOR</name>
<feature type="compositionally biased region" description="Polar residues" evidence="1">
    <location>
        <begin position="4786"/>
        <end position="4802"/>
    </location>
</feature>
<organism evidence="4 5">
    <name type="scientific">Dipodomys ordii</name>
    <name type="common">Ord's kangaroo rat</name>
    <dbReference type="NCBI Taxonomy" id="10020"/>
    <lineage>
        <taxon>Eukaryota</taxon>
        <taxon>Metazoa</taxon>
        <taxon>Chordata</taxon>
        <taxon>Craniata</taxon>
        <taxon>Vertebrata</taxon>
        <taxon>Euteleostomi</taxon>
        <taxon>Mammalia</taxon>
        <taxon>Eutheria</taxon>
        <taxon>Euarchontoglires</taxon>
        <taxon>Glires</taxon>
        <taxon>Rodentia</taxon>
        <taxon>Castorimorpha</taxon>
        <taxon>Heteromyidae</taxon>
        <taxon>Dipodomyinae</taxon>
        <taxon>Dipodomys</taxon>
    </lineage>
</organism>
<feature type="compositionally biased region" description="Low complexity" evidence="1">
    <location>
        <begin position="1664"/>
        <end position="1678"/>
    </location>
</feature>
<feature type="compositionally biased region" description="Low complexity" evidence="1">
    <location>
        <begin position="1149"/>
        <end position="1158"/>
    </location>
</feature>
<dbReference type="InParanoid" id="A0A1S3GL38"/>
<feature type="region of interest" description="Disordered" evidence="1">
    <location>
        <begin position="4626"/>
        <end position="4670"/>
    </location>
</feature>
<feature type="region of interest" description="Disordered" evidence="1">
    <location>
        <begin position="5242"/>
        <end position="5313"/>
    </location>
</feature>
<feature type="region of interest" description="Disordered" evidence="1">
    <location>
        <begin position="1"/>
        <end position="103"/>
    </location>
</feature>
<feature type="compositionally biased region" description="Low complexity" evidence="1">
    <location>
        <begin position="1297"/>
        <end position="1315"/>
    </location>
</feature>
<feature type="region of interest" description="Disordered" evidence="1">
    <location>
        <begin position="3876"/>
        <end position="4148"/>
    </location>
</feature>
<evidence type="ECO:0000256" key="2">
    <source>
        <dbReference type="SAM" id="Phobius"/>
    </source>
</evidence>
<feature type="compositionally biased region" description="Low complexity" evidence="1">
    <location>
        <begin position="3317"/>
        <end position="3338"/>
    </location>
</feature>
<feature type="compositionally biased region" description="Polar residues" evidence="1">
    <location>
        <begin position="818"/>
        <end position="892"/>
    </location>
</feature>
<feature type="compositionally biased region" description="Polar residues" evidence="1">
    <location>
        <begin position="5257"/>
        <end position="5313"/>
    </location>
</feature>
<feature type="region of interest" description="Disordered" evidence="1">
    <location>
        <begin position="5478"/>
        <end position="5527"/>
    </location>
</feature>
<feature type="region of interest" description="Disordered" evidence="1">
    <location>
        <begin position="2393"/>
        <end position="2447"/>
    </location>
</feature>
<feature type="compositionally biased region" description="Low complexity" evidence="1">
    <location>
        <begin position="1027"/>
        <end position="1040"/>
    </location>
</feature>
<dbReference type="GeneID" id="105998711"/>
<feature type="compositionally biased region" description="Low complexity" evidence="1">
    <location>
        <begin position="2492"/>
        <end position="2509"/>
    </location>
</feature>
<dbReference type="PROSITE" id="PS50024">
    <property type="entry name" value="SEA"/>
    <property type="match status" value="16"/>
</dbReference>
<dbReference type="RefSeq" id="XP_012888954.1">
    <property type="nucleotide sequence ID" value="XM_013033500.1"/>
</dbReference>
<feature type="compositionally biased region" description="Low complexity" evidence="1">
    <location>
        <begin position="3576"/>
        <end position="3598"/>
    </location>
</feature>
<keyword evidence="2" id="KW-0812">Transmembrane</keyword>
<feature type="compositionally biased region" description="Low complexity" evidence="1">
    <location>
        <begin position="3876"/>
        <end position="3898"/>
    </location>
</feature>
<feature type="region of interest" description="Disordered" evidence="1">
    <location>
        <begin position="1918"/>
        <end position="1950"/>
    </location>
</feature>
<feature type="compositionally biased region" description="Low complexity" evidence="1">
    <location>
        <begin position="2902"/>
        <end position="2917"/>
    </location>
</feature>
<feature type="region of interest" description="Disordered" evidence="1">
    <location>
        <begin position="4279"/>
        <end position="4401"/>
    </location>
</feature>
<feature type="domain" description="SEA" evidence="3">
    <location>
        <begin position="7035"/>
        <end position="7156"/>
    </location>
</feature>
<feature type="region of interest" description="Disordered" evidence="1">
    <location>
        <begin position="4968"/>
        <end position="5007"/>
    </location>
</feature>
<feature type="compositionally biased region" description="Polar residues" evidence="1">
    <location>
        <begin position="2918"/>
        <end position="2929"/>
    </location>
</feature>
<feature type="compositionally biased region" description="Low complexity" evidence="1">
    <location>
        <begin position="301"/>
        <end position="323"/>
    </location>
</feature>
<feature type="compositionally biased region" description="Low complexity" evidence="1">
    <location>
        <begin position="5242"/>
        <end position="5256"/>
    </location>
</feature>
<feature type="region of interest" description="Disordered" evidence="1">
    <location>
        <begin position="4203"/>
        <end position="4240"/>
    </location>
</feature>
<feature type="compositionally biased region" description="Low complexity" evidence="1">
    <location>
        <begin position="5369"/>
        <end position="5389"/>
    </location>
</feature>
<feature type="region of interest" description="Disordered" evidence="1">
    <location>
        <begin position="3351"/>
        <end position="3372"/>
    </location>
</feature>
<feature type="domain" description="SEA" evidence="3">
    <location>
        <begin position="7641"/>
        <end position="7761"/>
    </location>
</feature>
<feature type="compositionally biased region" description="Low complexity" evidence="1">
    <location>
        <begin position="402"/>
        <end position="420"/>
    </location>
</feature>
<feature type="region of interest" description="Disordered" evidence="1">
    <location>
        <begin position="2583"/>
        <end position="2659"/>
    </location>
</feature>
<feature type="compositionally biased region" description="Polar residues" evidence="1">
    <location>
        <begin position="1316"/>
        <end position="1337"/>
    </location>
</feature>
<feature type="compositionally biased region" description="Polar residues" evidence="1">
    <location>
        <begin position="906"/>
        <end position="954"/>
    </location>
</feature>
<feature type="domain" description="SEA" evidence="3">
    <location>
        <begin position="7194"/>
        <end position="7315"/>
    </location>
</feature>
<feature type="compositionally biased region" description="Low complexity" evidence="1">
    <location>
        <begin position="2329"/>
        <end position="2352"/>
    </location>
</feature>
<feature type="compositionally biased region" description="Low complexity" evidence="1">
    <location>
        <begin position="893"/>
        <end position="905"/>
    </location>
</feature>
<feature type="compositionally biased region" description="Low complexity" evidence="1">
    <location>
        <begin position="4061"/>
        <end position="4098"/>
    </location>
</feature>
<dbReference type="OrthoDB" id="9947814at2759"/>
<feature type="compositionally biased region" description="Low complexity" evidence="1">
    <location>
        <begin position="3930"/>
        <end position="3943"/>
    </location>
</feature>
<feature type="region of interest" description="Disordered" evidence="1">
    <location>
        <begin position="2465"/>
        <end position="2512"/>
    </location>
</feature>
<feature type="region of interest" description="Disordered" evidence="1">
    <location>
        <begin position="5107"/>
        <end position="5136"/>
    </location>
</feature>
<feature type="region of interest" description="Disordered" evidence="1">
    <location>
        <begin position="1424"/>
        <end position="1494"/>
    </location>
</feature>
<feature type="compositionally biased region" description="Polar residues" evidence="1">
    <location>
        <begin position="378"/>
        <end position="394"/>
    </location>
</feature>
<feature type="compositionally biased region" description="Polar residues" evidence="1">
    <location>
        <begin position="3849"/>
        <end position="3858"/>
    </location>
</feature>
<feature type="compositionally biased region" description="Polar residues" evidence="1">
    <location>
        <begin position="2631"/>
        <end position="2659"/>
    </location>
</feature>
<evidence type="ECO:0000256" key="1">
    <source>
        <dbReference type="SAM" id="MobiDB-lite"/>
    </source>
</evidence>
<feature type="compositionally biased region" description="Low complexity" evidence="1">
    <location>
        <begin position="4968"/>
        <end position="4991"/>
    </location>
</feature>
<feature type="region of interest" description="Disordered" evidence="1">
    <location>
        <begin position="818"/>
        <end position="954"/>
    </location>
</feature>
<feature type="domain" description="SEA" evidence="3">
    <location>
        <begin position="7351"/>
        <end position="7472"/>
    </location>
</feature>
<feature type="compositionally biased region" description="Polar residues" evidence="1">
    <location>
        <begin position="541"/>
        <end position="560"/>
    </location>
</feature>
<feature type="compositionally biased region" description="Polar residues" evidence="1">
    <location>
        <begin position="664"/>
        <end position="677"/>
    </location>
</feature>
<feature type="transmembrane region" description="Helical" evidence="2">
    <location>
        <begin position="7908"/>
        <end position="7936"/>
    </location>
</feature>
<feature type="region of interest" description="Disordered" evidence="1">
    <location>
        <begin position="4762"/>
        <end position="4817"/>
    </location>
</feature>
<dbReference type="CTD" id="94025"/>
<feature type="compositionally biased region" description="Low complexity" evidence="1">
    <location>
        <begin position="4279"/>
        <end position="4320"/>
    </location>
</feature>
<feature type="domain" description="SEA" evidence="3">
    <location>
        <begin position="7777"/>
        <end position="7896"/>
    </location>
</feature>
<feature type="domain" description="SEA" evidence="3">
    <location>
        <begin position="7485"/>
        <end position="7606"/>
    </location>
</feature>
<feature type="region of interest" description="Disordered" evidence="1">
    <location>
        <begin position="1287"/>
        <end position="1385"/>
    </location>
</feature>
<feature type="compositionally biased region" description="Low complexity" evidence="1">
    <location>
        <begin position="764"/>
        <end position="773"/>
    </location>
</feature>
<feature type="region of interest" description="Disordered" evidence="1">
    <location>
        <begin position="2229"/>
        <end position="2249"/>
    </location>
</feature>
<feature type="compositionally biased region" description="Low complexity" evidence="1">
    <location>
        <begin position="1827"/>
        <end position="1839"/>
    </location>
</feature>
<feature type="region of interest" description="Disordered" evidence="1">
    <location>
        <begin position="280"/>
        <end position="351"/>
    </location>
</feature>
<feature type="compositionally biased region" description="Polar residues" evidence="1">
    <location>
        <begin position="1441"/>
        <end position="1464"/>
    </location>
</feature>
<evidence type="ECO:0000313" key="4">
    <source>
        <dbReference type="Proteomes" id="UP000081671"/>
    </source>
</evidence>
<dbReference type="PANTHER" id="PTHR14672">
    <property type="entry name" value="MUCIN-16"/>
    <property type="match status" value="1"/>
</dbReference>
<evidence type="ECO:0000259" key="3">
    <source>
        <dbReference type="PROSITE" id="PS50024"/>
    </source>
</evidence>
<feature type="compositionally biased region" description="Low complexity" evidence="1">
    <location>
        <begin position="4632"/>
        <end position="4650"/>
    </location>
</feature>
<feature type="compositionally biased region" description="Polar residues" evidence="1">
    <location>
        <begin position="1702"/>
        <end position="1722"/>
    </location>
</feature>
<feature type="compositionally biased region" description="Polar residues" evidence="1">
    <location>
        <begin position="1052"/>
        <end position="1073"/>
    </location>
</feature>
<dbReference type="InterPro" id="IPR028850">
    <property type="entry name" value="MUC16"/>
</dbReference>
<feature type="domain" description="SEA" evidence="3">
    <location>
        <begin position="6723"/>
        <end position="6844"/>
    </location>
</feature>
<feature type="compositionally biased region" description="Polar residues" evidence="1">
    <location>
        <begin position="447"/>
        <end position="522"/>
    </location>
</feature>
<gene>
    <name evidence="5" type="primary">Muc16</name>
</gene>
<feature type="domain" description="SEA" evidence="3">
    <location>
        <begin position="6484"/>
        <end position="6523"/>
    </location>
</feature>
<feature type="compositionally biased region" description="Polar residues" evidence="1">
    <location>
        <begin position="687"/>
        <end position="702"/>
    </location>
</feature>